<dbReference type="Proteomes" id="UP001162501">
    <property type="component" value="Chromosome 30"/>
</dbReference>
<accession>A0ACB0F3H3</accession>
<reference evidence="1" key="1">
    <citation type="submission" date="2023-05" db="EMBL/GenBank/DDBJ databases">
        <authorList>
            <consortium name="ELIXIR-Norway"/>
        </authorList>
    </citation>
    <scope>NUCLEOTIDE SEQUENCE</scope>
</reference>
<dbReference type="EMBL" id="OX596114">
    <property type="protein sequence ID" value="CAI9707490.1"/>
    <property type="molecule type" value="Genomic_DNA"/>
</dbReference>
<proteinExistence type="predicted"/>
<evidence type="ECO:0000313" key="1">
    <source>
        <dbReference type="EMBL" id="CAI9707490.1"/>
    </source>
</evidence>
<gene>
    <name evidence="1" type="ORF">MRATA1EN3_LOCUS18703</name>
</gene>
<sequence>MHLQESKSRSEEGAGDHDAHPQLACACSPATPDFLTDDCRSENYRVPRTRTSGLNFSSCKLQFCWFRGRGPRSLSSSTHKCITGRQARNGKENACGWCDLDAKGFTALRGSPPYRTQAGGARHLAGGVGASRAGSGLWTRDVRPRLQKLKLQNKRVRPKRHRGSNPGYVSLPGPGRPSPACRRSAGPRAPECCASRTSDRPGLQTQAPDDRPPLAAGAAGFQAAASHLAQPREGARAPRKPELAPRGRLPFHFRGRSGSAGSVTTSRWLPSGGGTAAAAASQERRPSGAHCAPPRAQAAMATNPQPQPPPPAPPPPPPQPQPPPPPPGPGAGSGAGGAGGAGAGAGDPQLVAMIVNHLKSQGLFDQFRRDCLADVDTKPAYQNLRQRVDNFVANHLATHTWSPHLNKNQLRNNIRQQVLKSGMLESGIDRIISQVVDPKINHTFRPQVEKAVHEFLATLNHREDTGGSAAPDDEKPDSSTVTQGVPTPGPSANVASDAMSILETITSLNQEASAARASTETSNAKTSERMSKKPPSQPSTDTSAEKERTSEDTTDKEKSTPDSSGEGQEAAPGSEELSDPPCPTEEMKNHTRESTSSVLLNKDAQQESGDQKSKSTDKGEKKPDSNEKAERKKEKKEKTEKKIDHSKRSEDVQRVKDEKQAKDKEVECSKLTSEKTNSKAKTGEGTKEDFSLIDSDVDGLTDITVSSVHTSDLSSFEEDTEEEVVMSESMEEGEITSDDEEKNKQNKTKTQTSDPSEGKAKNVRHAYVHKPYLYSKYYSDSDDELTVEQRRQSIAKEKEERLLRRQINREKLEEKRKQKAEKTKYSKAKSQGKSSVDLEEPSTKGLEPKAPRIKEVLKERKVLEKKVALSKRRKKDSRNIDENAKKKQQSEEDSRETLKTSEHCEKEKASSSKDLKHVHAKNEPSKPARRLSESLHPADENKNESKIEREHKRRTSTPAVVEGVQEETDTRDGKRPTERSESGTEEPQKQKSTLKNEKHLKKDDSETPHLKSLPKKEAKSSKEKPEKEKTLSEDKPSTKHKYKGDSAHKAGDEAELHSSERGLKDENIQKTSQQTKLSSDDKAERRSKHRNERKLSVLGKDGKPVSEYIIKTDENVRKENKKERHGSADKTKAEHKSRRSSDSKIQKDSLSSRQHGSTVPRRSESYSEDRCDNDPTNADSNSRPEEVAHKERRRTKSLLDEKPVLKSKSKSQGKQLRASETEAQENTTKLAATPKPEKEKNTEEGDPERQRKSRAEDRPSEDSGVDPTSESTAPQAHGVQRESGHRVKLPPAKERCKGDKESGSTRLERRLSDGHKSRSLKHSSKDARKKEDNKTEDRDGKEGDGSHEKPRGSGSVVEKKLSRRLCENRRGSVSQEMAKGEEKPAANPLGAPSSSSLQRPKKSDPALIPEQEPMETDPEPATENAAEVRKTQDSSSSSQQDLDLEDVTKQKPATAILKEELQAPVGDSKTAPPACRSGRGTGAVGNSEKHADHRSTLTKKMHLQSSVSKPNSGEKESAQRGTHEMSVDSETSHCLLPHAPSESDRAQKNLKNTTKPTEERLVSGDTTLKHSTKVDPSPSLGPMTAGPQKQSHDSGVPPVVDKRTGSEGATASTSLVHHSEIPKQSWTVGESEVPRTSDSREGDAVSMVDTPAEASVESRGCIPEVAQAFVPHSRQGKADTPVGSESADRTVGNEDADKEGGSTDADGKGRDSNSKQTVRASVENGDKAGAAIDQVVGMSTETDPLGLKQSRGPSEVENTPADADRRHGHSEVDTSAGSNAVSSVLHQRSGKAETPTARPGRGEKASIASSTEGKDSSVLLNPVKAGMATTTSAETVEGGVAVPCTSIEADEGLTTGTCSENHPLHVGAEAREGTVFAAAEEGGGVVTEGFAESETFLTSTKEGESGECAVAEPEERKTDPATAPTGTTGADARSAASEEKDDAVTSAGSEGKCDGSSGGDSDLAEGTVTFISEVECDGAVTSAGMDIREGSLSNEELDGFRRSPPRAGPKKESEGTVTCTGAGGRRDGGVLCSAAGTGLQEQRRVTGAPGGPVATPTPATASAAQEESASVTDGPEGESAVSSTGITEEDAEGLASCTGSEESGEGFALSSESEENEESAMDSTVAKDPTDAPVVAAGPGDDEGVVTSTGAKEDEDEGEGVVTSTGRGNEVGHASTCTGMEEESEGGSVCGSAGGDGQLGPAAGLVGAEAGGTVPRANESTVDSMSGAEKDAKDAEICSSAKGVVESSVSSGVAAEGVAAPAPEGHQGPMTSAASDRRDSELSRKEKADDTTPSTGLVGGSYEALVSAAVPEHVPPHTSPGEKEDEGVITSVESEDCDGLVAATASDSIVNQAGVAGGSGEGKGLVISTSTTDDLTPQLSTVVDVGAGRSSAPRRDESAEGHRVNVEEFEAPMPSAASGDGSQLTAARNEEKDECAMISTSIGEEFEVPISSATALHGTQSPQPVAAGEDRAKGLAPVSADDFEGPTPSAPAQAESPLASTSKEEKDECALISTSIAEDCEACVCGVATGREHEPPVLEEKDGSAIISTSSGEDCEGPVSSALAREDARASVTPAEETSDVAMISTSTSEGCEAVMAGALPQEEEPPAIAGPEDVSDAAIISTSTAECLLTPAGLDRQEDVHPSAGSPKGKDAPSATKTSPPQAPLSSLMAEDTCQCPGPSTGGKEVDPVVAGGTREGHDRALVSMLSAGVRRVMENKGLGKDCADRVQRDERPEAGTSGGSTPARCPAGGSGDSPVDPQGPEQAPEGTSVSVCCLTAVSPGAKKADDPRGPEGDLKTTTVETAPSQTAALPTAYDVALSASKQEQNSTSRSDHRGQCAVPASAEKTGEDDSVTKSCQQEGLHVTVSSEENLRDLGSEESPSNALGGLGLKTNLKPEVFVPSGEEKNHDISAPPGSPSGGKLSGTVELQREPSLAIESPNVENAGSETTEIHGKFYSKEEIANGGKDNTEALRCHGVEADPKEVEEEERHIPKRKRKKQYLSSEDELDDTPDVLDSKIETAQRQCSGTESQDRKEESSGDLEELSKASSKTDITASRAMEEKDEPSSSEAAGEKTEQNDDDVGKSQEEDQPVIIKRKRGRPRKHPVETSLKTKDDCKTDAGLVTVEQSPPGGKLKVMQMDEANKETPNLQERSGSNDDSEEKSVASVRRRGRKPKRSLTLSDDAESSEPERKRQKSVSEATEDKKDQESEEDEEEEEDEEPSGATTRSSTRSEAQRSKAQLSPSAKRKREASPPGARTRGQQRVEEAPVKKAKR</sequence>
<organism evidence="1 2">
    <name type="scientific">Rangifer tarandus platyrhynchus</name>
    <name type="common">Svalbard reindeer</name>
    <dbReference type="NCBI Taxonomy" id="3082113"/>
    <lineage>
        <taxon>Eukaryota</taxon>
        <taxon>Metazoa</taxon>
        <taxon>Chordata</taxon>
        <taxon>Craniata</taxon>
        <taxon>Vertebrata</taxon>
        <taxon>Euteleostomi</taxon>
        <taxon>Mammalia</taxon>
        <taxon>Eutheria</taxon>
        <taxon>Laurasiatheria</taxon>
        <taxon>Artiodactyla</taxon>
        <taxon>Ruminantia</taxon>
        <taxon>Pecora</taxon>
        <taxon>Cervidae</taxon>
        <taxon>Odocoileinae</taxon>
        <taxon>Rangifer</taxon>
    </lineage>
</organism>
<protein>
    <submittedName>
        <fullName evidence="1">Uncharacterized protein</fullName>
    </submittedName>
</protein>
<name>A0ACB0F3H3_RANTA</name>
<evidence type="ECO:0000313" key="2">
    <source>
        <dbReference type="Proteomes" id="UP001162501"/>
    </source>
</evidence>